<feature type="region of interest" description="Disordered" evidence="1">
    <location>
        <begin position="45"/>
        <end position="125"/>
    </location>
</feature>
<dbReference type="AlphaFoldDB" id="A0A5C6N853"/>
<keyword evidence="3" id="KW-1185">Reference proteome</keyword>
<accession>A0A5C6N853</accession>
<name>A0A5C6N853_9TELE</name>
<evidence type="ECO:0000256" key="1">
    <source>
        <dbReference type="SAM" id="MobiDB-lite"/>
    </source>
</evidence>
<comment type="caution">
    <text evidence="2">The sequence shown here is derived from an EMBL/GenBank/DDBJ whole genome shotgun (WGS) entry which is preliminary data.</text>
</comment>
<proteinExistence type="predicted"/>
<sequence>MGKSTILCSVRLLLHTANSLENSPAIFRHLKNDFSSIHPSIYPSIHPSSTAYPGSGRGGSSLSREAQTSLSPATSSSSFRGDPQAFPDQSRDIVSPACPRSSRGPPTGGTCPEHLTREVSWGHPN</sequence>
<evidence type="ECO:0000313" key="3">
    <source>
        <dbReference type="Proteomes" id="UP000324091"/>
    </source>
</evidence>
<organism evidence="2 3">
    <name type="scientific">Takifugu flavidus</name>
    <name type="common">sansaifugu</name>
    <dbReference type="NCBI Taxonomy" id="433684"/>
    <lineage>
        <taxon>Eukaryota</taxon>
        <taxon>Metazoa</taxon>
        <taxon>Chordata</taxon>
        <taxon>Craniata</taxon>
        <taxon>Vertebrata</taxon>
        <taxon>Euteleostomi</taxon>
        <taxon>Actinopterygii</taxon>
        <taxon>Neopterygii</taxon>
        <taxon>Teleostei</taxon>
        <taxon>Neoteleostei</taxon>
        <taxon>Acanthomorphata</taxon>
        <taxon>Eupercaria</taxon>
        <taxon>Tetraodontiformes</taxon>
        <taxon>Tetradontoidea</taxon>
        <taxon>Tetraodontidae</taxon>
        <taxon>Takifugu</taxon>
    </lineage>
</organism>
<gene>
    <name evidence="2" type="ORF">D4764_03G0006500</name>
</gene>
<dbReference type="EMBL" id="RHFK02000016">
    <property type="protein sequence ID" value="TWW63642.1"/>
    <property type="molecule type" value="Genomic_DNA"/>
</dbReference>
<evidence type="ECO:0000313" key="2">
    <source>
        <dbReference type="EMBL" id="TWW63642.1"/>
    </source>
</evidence>
<reference evidence="2 3" key="1">
    <citation type="submission" date="2019-04" db="EMBL/GenBank/DDBJ databases">
        <title>Chromosome genome assembly for Takifugu flavidus.</title>
        <authorList>
            <person name="Xiao S."/>
        </authorList>
    </citation>
    <scope>NUCLEOTIDE SEQUENCE [LARGE SCALE GENOMIC DNA]</scope>
    <source>
        <strain evidence="2">HTHZ2018</strain>
        <tissue evidence="2">Muscle</tissue>
    </source>
</reference>
<protein>
    <submittedName>
        <fullName evidence="2">Uncharacterized protein</fullName>
    </submittedName>
</protein>
<dbReference type="Proteomes" id="UP000324091">
    <property type="component" value="Chromosome 3"/>
</dbReference>
<feature type="compositionally biased region" description="Low complexity" evidence="1">
    <location>
        <begin position="60"/>
        <end position="78"/>
    </location>
</feature>